<dbReference type="RefSeq" id="WP_154571423.1">
    <property type="nucleotide sequence ID" value="NZ_VWSJ01000055.1"/>
</dbReference>
<comment type="caution">
    <text evidence="1">The sequence shown here is derived from an EMBL/GenBank/DDBJ whole genome shotgun (WGS) entry which is preliminary data.</text>
</comment>
<reference evidence="1 2" key="2">
    <citation type="submission" date="2020-03" db="EMBL/GenBank/DDBJ databases">
        <title>Campylobacter portucalensis sp. nov., a new species of Campylobacter isolated from the reproductive tract of bulls.</title>
        <authorList>
            <person name="Silva M.F."/>
            <person name="Pereira G."/>
            <person name="Carneiro C."/>
            <person name="Hemphill A."/>
            <person name="Mateus L."/>
            <person name="Lopes-Da-Costa L."/>
            <person name="Silva E."/>
        </authorList>
    </citation>
    <scope>NUCLEOTIDE SEQUENCE [LARGE SCALE GENOMIC DNA]</scope>
    <source>
        <strain evidence="1 2">FMV-PI01</strain>
    </source>
</reference>
<name>A0A6L5WJ34_9BACT</name>
<evidence type="ECO:0000313" key="1">
    <source>
        <dbReference type="EMBL" id="MSN97179.1"/>
    </source>
</evidence>
<gene>
    <name evidence="1" type="ORF">F1B92_08415</name>
</gene>
<organism evidence="1 2">
    <name type="scientific">Campylobacter portucalensis</name>
    <dbReference type="NCBI Taxonomy" id="2608384"/>
    <lineage>
        <taxon>Bacteria</taxon>
        <taxon>Pseudomonadati</taxon>
        <taxon>Campylobacterota</taxon>
        <taxon>Epsilonproteobacteria</taxon>
        <taxon>Campylobacterales</taxon>
        <taxon>Campylobacteraceae</taxon>
        <taxon>Campylobacter</taxon>
    </lineage>
</organism>
<sequence length="62" mass="7069">MDFSSVKRMDMSLGKVKEQAALSANSYKEHYVGEKVTINGNSYVVEKFAINYVFKSIKLNLF</sequence>
<keyword evidence="2" id="KW-1185">Reference proteome</keyword>
<dbReference type="Proteomes" id="UP000476338">
    <property type="component" value="Unassembled WGS sequence"/>
</dbReference>
<dbReference type="AlphaFoldDB" id="A0A6L5WJ34"/>
<accession>A0A6L5WJ34</accession>
<evidence type="ECO:0000313" key="2">
    <source>
        <dbReference type="Proteomes" id="UP000476338"/>
    </source>
</evidence>
<proteinExistence type="predicted"/>
<protein>
    <submittedName>
        <fullName evidence="1">Uncharacterized protein</fullName>
    </submittedName>
</protein>
<reference evidence="1 2" key="1">
    <citation type="submission" date="2019-09" db="EMBL/GenBank/DDBJ databases">
        <authorList>
            <person name="Silva M."/>
            <person name="Pereira G."/>
            <person name="Lopes-Da-Costa L."/>
            <person name="Silva E."/>
        </authorList>
    </citation>
    <scope>NUCLEOTIDE SEQUENCE [LARGE SCALE GENOMIC DNA]</scope>
    <source>
        <strain evidence="1 2">FMV-PI01</strain>
    </source>
</reference>
<dbReference type="EMBL" id="VWSJ01000055">
    <property type="protein sequence ID" value="MSN97179.1"/>
    <property type="molecule type" value="Genomic_DNA"/>
</dbReference>